<organism evidence="5 6">
    <name type="scientific">Glonium stellatum</name>
    <dbReference type="NCBI Taxonomy" id="574774"/>
    <lineage>
        <taxon>Eukaryota</taxon>
        <taxon>Fungi</taxon>
        <taxon>Dikarya</taxon>
        <taxon>Ascomycota</taxon>
        <taxon>Pezizomycotina</taxon>
        <taxon>Dothideomycetes</taxon>
        <taxon>Pleosporomycetidae</taxon>
        <taxon>Gloniales</taxon>
        <taxon>Gloniaceae</taxon>
        <taxon>Glonium</taxon>
    </lineage>
</organism>
<feature type="transmembrane region" description="Helical" evidence="3">
    <location>
        <begin position="68"/>
        <end position="90"/>
    </location>
</feature>
<keyword evidence="6" id="KW-1185">Reference proteome</keyword>
<keyword evidence="3" id="KW-1133">Transmembrane helix</keyword>
<accession>A0A8E2F2A0</accession>
<dbReference type="GO" id="GO:0016020">
    <property type="term" value="C:membrane"/>
    <property type="evidence" value="ECO:0007669"/>
    <property type="project" value="UniProtKB-SubCell"/>
</dbReference>
<evidence type="ECO:0000313" key="6">
    <source>
        <dbReference type="Proteomes" id="UP000250140"/>
    </source>
</evidence>
<dbReference type="Pfam" id="PF07690">
    <property type="entry name" value="MFS_1"/>
    <property type="match status" value="1"/>
</dbReference>
<evidence type="ECO:0000259" key="4">
    <source>
        <dbReference type="PROSITE" id="PS50850"/>
    </source>
</evidence>
<dbReference type="PANTHER" id="PTHR11360">
    <property type="entry name" value="MONOCARBOXYLATE TRANSPORTER"/>
    <property type="match status" value="1"/>
</dbReference>
<feature type="transmembrane region" description="Helical" evidence="3">
    <location>
        <begin position="341"/>
        <end position="362"/>
    </location>
</feature>
<dbReference type="EMBL" id="KV749579">
    <property type="protein sequence ID" value="OCL08831.1"/>
    <property type="molecule type" value="Genomic_DNA"/>
</dbReference>
<feature type="transmembrane region" description="Helical" evidence="3">
    <location>
        <begin position="102"/>
        <end position="121"/>
    </location>
</feature>
<dbReference type="InterPro" id="IPR036259">
    <property type="entry name" value="MFS_trans_sf"/>
</dbReference>
<evidence type="ECO:0000313" key="5">
    <source>
        <dbReference type="EMBL" id="OCL08831.1"/>
    </source>
</evidence>
<proteinExistence type="inferred from homology"/>
<dbReference type="InterPro" id="IPR011701">
    <property type="entry name" value="MFS"/>
</dbReference>
<feature type="transmembrane region" description="Helical" evidence="3">
    <location>
        <begin position="268"/>
        <end position="291"/>
    </location>
</feature>
<dbReference type="Gene3D" id="1.20.1250.20">
    <property type="entry name" value="MFS general substrate transporter like domains"/>
    <property type="match status" value="2"/>
</dbReference>
<feature type="transmembrane region" description="Helical" evidence="3">
    <location>
        <begin position="241"/>
        <end position="262"/>
    </location>
</feature>
<comment type="subcellular location">
    <subcellularLocation>
        <location evidence="1">Membrane</location>
        <topology evidence="1">Multi-pass membrane protein</topology>
    </subcellularLocation>
</comment>
<dbReference type="OrthoDB" id="6499973at2759"/>
<dbReference type="InterPro" id="IPR050327">
    <property type="entry name" value="Proton-linked_MCT"/>
</dbReference>
<feature type="transmembrane region" description="Helical" evidence="3">
    <location>
        <begin position="133"/>
        <end position="152"/>
    </location>
</feature>
<dbReference type="Proteomes" id="UP000250140">
    <property type="component" value="Unassembled WGS sequence"/>
</dbReference>
<dbReference type="PANTHER" id="PTHR11360:SF302">
    <property type="entry name" value="MAJOR FACILITATOR SUPERFAMILY (MFS) PROFILE DOMAIN-CONTAINING PROTEIN"/>
    <property type="match status" value="1"/>
</dbReference>
<dbReference type="GO" id="GO:0022857">
    <property type="term" value="F:transmembrane transporter activity"/>
    <property type="evidence" value="ECO:0007669"/>
    <property type="project" value="InterPro"/>
</dbReference>
<dbReference type="InterPro" id="IPR020846">
    <property type="entry name" value="MFS_dom"/>
</dbReference>
<keyword evidence="3" id="KW-0472">Membrane</keyword>
<evidence type="ECO:0000256" key="1">
    <source>
        <dbReference type="ARBA" id="ARBA00004141"/>
    </source>
</evidence>
<feature type="transmembrane region" description="Helical" evidence="3">
    <location>
        <begin position="173"/>
        <end position="196"/>
    </location>
</feature>
<dbReference type="PROSITE" id="PS50850">
    <property type="entry name" value="MFS"/>
    <property type="match status" value="1"/>
</dbReference>
<evidence type="ECO:0000256" key="3">
    <source>
        <dbReference type="SAM" id="Phobius"/>
    </source>
</evidence>
<protein>
    <submittedName>
        <fullName evidence="5">MFS general substrate transporter</fullName>
    </submittedName>
</protein>
<feature type="transmembrane region" description="Helical" evidence="3">
    <location>
        <begin position="202"/>
        <end position="220"/>
    </location>
</feature>
<evidence type="ECO:0000256" key="2">
    <source>
        <dbReference type="ARBA" id="ARBA00006727"/>
    </source>
</evidence>
<feature type="transmembrane region" description="Helical" evidence="3">
    <location>
        <begin position="43"/>
        <end position="62"/>
    </location>
</feature>
<feature type="domain" description="Major facilitator superfamily (MFS) profile" evidence="4">
    <location>
        <begin position="174"/>
        <end position="373"/>
    </location>
</feature>
<comment type="similarity">
    <text evidence="2">Belongs to the major facilitator superfamily. Monocarboxylate porter (TC 2.A.1.13) family.</text>
</comment>
<sequence length="373" mass="39088">MLANEARNRAGVAAIGSLGGGSITSIFGFMLTPALRSKRSVKLLVIAGTLLYGLGLGTAAASTRYWHLLLTQGVIAGVGNGLVQYPLATIAPEYFSGRSGKAMGLITAASGLGGLTYAPIIRMMLKNLGTRKTLGLLSLINLSTCGTIAYFAQPPRKVKARCATVPWKFAKEPVFILTIFVNLLSTLAINIPMALGPDFSRALGYSAGIGALLLAVNNGIGSPSRIAIGHIADKIGHQNTLFVAMAIITLTTWILWLVGAMIGTKCMWLTFIIIHGLLGGAFSTLCGNVTVQLFGHEMYFASAGIFSCARGVGYLAGVPIAGAILGDVKDRDAIPQDFGGMIVYVGSLLLICTACILAVRILDGRKKGWKLIA</sequence>
<name>A0A8E2F2A0_9PEZI</name>
<keyword evidence="3" id="KW-0812">Transmembrane</keyword>
<gene>
    <name evidence="5" type="ORF">AOQ84DRAFT_317787</name>
</gene>
<dbReference type="AlphaFoldDB" id="A0A8E2F2A0"/>
<dbReference type="SUPFAM" id="SSF103473">
    <property type="entry name" value="MFS general substrate transporter"/>
    <property type="match status" value="1"/>
</dbReference>
<feature type="transmembrane region" description="Helical" evidence="3">
    <location>
        <begin position="298"/>
        <end position="321"/>
    </location>
</feature>
<feature type="transmembrane region" description="Helical" evidence="3">
    <location>
        <begin position="12"/>
        <end position="31"/>
    </location>
</feature>
<reference evidence="5 6" key="1">
    <citation type="journal article" date="2016" name="Nat. Commun.">
        <title>Ectomycorrhizal ecology is imprinted in the genome of the dominant symbiotic fungus Cenococcum geophilum.</title>
        <authorList>
            <consortium name="DOE Joint Genome Institute"/>
            <person name="Peter M."/>
            <person name="Kohler A."/>
            <person name="Ohm R.A."/>
            <person name="Kuo A."/>
            <person name="Krutzmann J."/>
            <person name="Morin E."/>
            <person name="Arend M."/>
            <person name="Barry K.W."/>
            <person name="Binder M."/>
            <person name="Choi C."/>
            <person name="Clum A."/>
            <person name="Copeland A."/>
            <person name="Grisel N."/>
            <person name="Haridas S."/>
            <person name="Kipfer T."/>
            <person name="LaButti K."/>
            <person name="Lindquist E."/>
            <person name="Lipzen A."/>
            <person name="Maire R."/>
            <person name="Meier B."/>
            <person name="Mihaltcheva S."/>
            <person name="Molinier V."/>
            <person name="Murat C."/>
            <person name="Poggeler S."/>
            <person name="Quandt C.A."/>
            <person name="Sperisen C."/>
            <person name="Tritt A."/>
            <person name="Tisserant E."/>
            <person name="Crous P.W."/>
            <person name="Henrissat B."/>
            <person name="Nehls U."/>
            <person name="Egli S."/>
            <person name="Spatafora J.W."/>
            <person name="Grigoriev I.V."/>
            <person name="Martin F.M."/>
        </authorList>
    </citation>
    <scope>NUCLEOTIDE SEQUENCE [LARGE SCALE GENOMIC DNA]</scope>
    <source>
        <strain evidence="5 6">CBS 207.34</strain>
    </source>
</reference>